<dbReference type="InterPro" id="IPR027417">
    <property type="entry name" value="P-loop_NTPase"/>
</dbReference>
<dbReference type="GO" id="GO:0009378">
    <property type="term" value="F:four-way junction helicase activity"/>
    <property type="evidence" value="ECO:0007669"/>
    <property type="project" value="TreeGrafter"/>
</dbReference>
<evidence type="ECO:0000256" key="3">
    <source>
        <dbReference type="ARBA" id="ARBA00023235"/>
    </source>
</evidence>
<dbReference type="PANTHER" id="PTHR13710:SF105">
    <property type="entry name" value="ATP-DEPENDENT DNA HELICASE Q1"/>
    <property type="match status" value="1"/>
</dbReference>
<proteinExistence type="inferred from homology"/>
<gene>
    <name evidence="7" type="ORF">AWB80_04191</name>
</gene>
<comment type="caution">
    <text evidence="7">The sequence shown here is derived from an EMBL/GenBank/DDBJ whole genome shotgun (WGS) entry which is preliminary data.</text>
</comment>
<dbReference type="Pfam" id="PF00270">
    <property type="entry name" value="DEAD"/>
    <property type="match status" value="1"/>
</dbReference>
<name>A0A158BXG2_9BURK</name>
<keyword evidence="2" id="KW-0238">DNA-binding</keyword>
<keyword evidence="7" id="KW-0378">Hydrolase</keyword>
<dbReference type="RefSeq" id="WP_341866826.1">
    <property type="nucleotide sequence ID" value="NZ_FCOE02000013.1"/>
</dbReference>
<comment type="similarity">
    <text evidence="1">Belongs to the helicase family. RecQ subfamily.</text>
</comment>
<dbReference type="GO" id="GO:0043138">
    <property type="term" value="F:3'-5' DNA helicase activity"/>
    <property type="evidence" value="ECO:0007669"/>
    <property type="project" value="UniProtKB-EC"/>
</dbReference>
<dbReference type="STRING" id="1777141.AWB80_04191"/>
<dbReference type="InterPro" id="IPR011545">
    <property type="entry name" value="DEAD/DEAH_box_helicase_dom"/>
</dbReference>
<dbReference type="GO" id="GO:0005737">
    <property type="term" value="C:cytoplasm"/>
    <property type="evidence" value="ECO:0007669"/>
    <property type="project" value="TreeGrafter"/>
</dbReference>
<evidence type="ECO:0000313" key="8">
    <source>
        <dbReference type="Proteomes" id="UP000054911"/>
    </source>
</evidence>
<dbReference type="GO" id="GO:0005524">
    <property type="term" value="F:ATP binding"/>
    <property type="evidence" value="ECO:0007669"/>
    <property type="project" value="InterPro"/>
</dbReference>
<sequence length="79" mass="8968">MNNKQNTPPRTRKPLDKEVETALRSVFGFPRLRPGQEEVIRSVLEGHDTLAVMPTGAGKSLCYQLPALQFEGMTWSFHR</sequence>
<accession>A0A158BXG2</accession>
<keyword evidence="7" id="KW-0347">Helicase</keyword>
<dbReference type="AlphaFoldDB" id="A0A158BXG2"/>
<keyword evidence="7" id="KW-0067">ATP-binding</keyword>
<dbReference type="GO" id="GO:0030894">
    <property type="term" value="C:replisome"/>
    <property type="evidence" value="ECO:0007669"/>
    <property type="project" value="TreeGrafter"/>
</dbReference>
<evidence type="ECO:0000256" key="4">
    <source>
        <dbReference type="ARBA" id="ARBA00034617"/>
    </source>
</evidence>
<reference evidence="7" key="1">
    <citation type="submission" date="2016-01" db="EMBL/GenBank/DDBJ databases">
        <authorList>
            <person name="Peeters C."/>
        </authorList>
    </citation>
    <scope>NUCLEOTIDE SEQUENCE [LARGE SCALE GENOMIC DNA]</scope>
    <source>
        <strain evidence="7">LMG 29323</strain>
    </source>
</reference>
<evidence type="ECO:0000313" key="7">
    <source>
        <dbReference type="EMBL" id="SAK73937.1"/>
    </source>
</evidence>
<evidence type="ECO:0000259" key="6">
    <source>
        <dbReference type="Pfam" id="PF00270"/>
    </source>
</evidence>
<dbReference type="Gene3D" id="3.40.50.300">
    <property type="entry name" value="P-loop containing nucleotide triphosphate hydrolases"/>
    <property type="match status" value="1"/>
</dbReference>
<protein>
    <recommendedName>
        <fullName evidence="5">DNA 3'-5' helicase</fullName>
        <ecNumber evidence="5">5.6.2.4</ecNumber>
    </recommendedName>
</protein>
<dbReference type="PANTHER" id="PTHR13710">
    <property type="entry name" value="DNA HELICASE RECQ FAMILY MEMBER"/>
    <property type="match status" value="1"/>
</dbReference>
<dbReference type="SUPFAM" id="SSF52540">
    <property type="entry name" value="P-loop containing nucleoside triphosphate hydrolases"/>
    <property type="match status" value="1"/>
</dbReference>
<dbReference type="Proteomes" id="UP000054911">
    <property type="component" value="Unassembled WGS sequence"/>
</dbReference>
<dbReference type="EC" id="5.6.2.4" evidence="5"/>
<comment type="catalytic activity">
    <reaction evidence="4">
        <text>Couples ATP hydrolysis with the unwinding of duplex DNA by translocating in the 3'-5' direction.</text>
        <dbReference type="EC" id="5.6.2.4"/>
    </reaction>
</comment>
<dbReference type="EMBL" id="FCOE02000013">
    <property type="protein sequence ID" value="SAK73937.1"/>
    <property type="molecule type" value="Genomic_DNA"/>
</dbReference>
<organism evidence="7 8">
    <name type="scientific">Caballeronia pedi</name>
    <dbReference type="NCBI Taxonomy" id="1777141"/>
    <lineage>
        <taxon>Bacteria</taxon>
        <taxon>Pseudomonadati</taxon>
        <taxon>Pseudomonadota</taxon>
        <taxon>Betaproteobacteria</taxon>
        <taxon>Burkholderiales</taxon>
        <taxon>Burkholderiaceae</taxon>
        <taxon>Caballeronia</taxon>
    </lineage>
</organism>
<keyword evidence="8" id="KW-1185">Reference proteome</keyword>
<feature type="domain" description="DEAD/DEAH-box helicase" evidence="6">
    <location>
        <begin position="33"/>
        <end position="69"/>
    </location>
</feature>
<evidence type="ECO:0000256" key="1">
    <source>
        <dbReference type="ARBA" id="ARBA00005446"/>
    </source>
</evidence>
<dbReference type="GO" id="GO:0006310">
    <property type="term" value="P:DNA recombination"/>
    <property type="evidence" value="ECO:0007669"/>
    <property type="project" value="TreeGrafter"/>
</dbReference>
<evidence type="ECO:0000256" key="5">
    <source>
        <dbReference type="ARBA" id="ARBA00034808"/>
    </source>
</evidence>
<dbReference type="GO" id="GO:0043590">
    <property type="term" value="C:bacterial nucleoid"/>
    <property type="evidence" value="ECO:0007669"/>
    <property type="project" value="TreeGrafter"/>
</dbReference>
<dbReference type="GO" id="GO:0006281">
    <property type="term" value="P:DNA repair"/>
    <property type="evidence" value="ECO:0007669"/>
    <property type="project" value="TreeGrafter"/>
</dbReference>
<dbReference type="GO" id="GO:0003677">
    <property type="term" value="F:DNA binding"/>
    <property type="evidence" value="ECO:0007669"/>
    <property type="project" value="UniProtKB-KW"/>
</dbReference>
<keyword evidence="7" id="KW-0547">Nucleotide-binding</keyword>
<keyword evidence="3" id="KW-0413">Isomerase</keyword>
<evidence type="ECO:0000256" key="2">
    <source>
        <dbReference type="ARBA" id="ARBA00023125"/>
    </source>
</evidence>